<reference evidence="3" key="2">
    <citation type="submission" date="2024-04" db="EMBL/GenBank/DDBJ databases">
        <authorList>
            <person name="Chen Y."/>
            <person name="Shah S."/>
            <person name="Dougan E. K."/>
            <person name="Thang M."/>
            <person name="Chan C."/>
        </authorList>
    </citation>
    <scope>NUCLEOTIDE SEQUENCE [LARGE SCALE GENOMIC DNA]</scope>
</reference>
<dbReference type="EMBL" id="CAMXCT020000493">
    <property type="protein sequence ID" value="CAL1132908.1"/>
    <property type="molecule type" value="Genomic_DNA"/>
</dbReference>
<sequence>MMGGMEELIMRMPMGQRQEKRRVRVLEVRDQKAKVVELHPEEREEEEIWVNLTKLMPLESFETRNDQVEPEEQDDLAFRLLSLGDYQAALARYMTAYVESRVHYAMSLESPNSVPVMAKRGHGYCVAEPRKDGAQVTQLLDGCTAQLGDFLSKEELSGSWTLPPKELGEFQAKLCLRLAQCYLHFPGHVSQAFPRISEAIALRQACLTLQTSWWRCHSRLQVMGLVKFMLGVILACTFGASAADETSAMVLALAVLLGGAYLGLQLRWALQGRWRSKKIQDLMLMARLAVRRGEIQDFATIHRTNC</sequence>
<feature type="transmembrane region" description="Helical" evidence="1">
    <location>
        <begin position="249"/>
        <end position="270"/>
    </location>
</feature>
<dbReference type="Proteomes" id="UP001152797">
    <property type="component" value="Unassembled WGS sequence"/>
</dbReference>
<evidence type="ECO:0000256" key="1">
    <source>
        <dbReference type="SAM" id="Phobius"/>
    </source>
</evidence>
<dbReference type="EMBL" id="CAMXCT030000493">
    <property type="protein sequence ID" value="CAL4766845.1"/>
    <property type="molecule type" value="Genomic_DNA"/>
</dbReference>
<name>A0A9P1FKJ8_9DINO</name>
<comment type="caution">
    <text evidence="2">The sequence shown here is derived from an EMBL/GenBank/DDBJ whole genome shotgun (WGS) entry which is preliminary data.</text>
</comment>
<dbReference type="AlphaFoldDB" id="A0A9P1FKJ8"/>
<feature type="transmembrane region" description="Helical" evidence="1">
    <location>
        <begin position="225"/>
        <end position="243"/>
    </location>
</feature>
<evidence type="ECO:0000313" key="2">
    <source>
        <dbReference type="EMBL" id="CAI3979533.1"/>
    </source>
</evidence>
<evidence type="ECO:0000313" key="4">
    <source>
        <dbReference type="Proteomes" id="UP001152797"/>
    </source>
</evidence>
<proteinExistence type="predicted"/>
<gene>
    <name evidence="2" type="ORF">C1SCF055_LOCUS7475</name>
</gene>
<keyword evidence="1" id="KW-0812">Transmembrane</keyword>
<accession>A0A9P1FKJ8</accession>
<dbReference type="EMBL" id="CAMXCT010000493">
    <property type="protein sequence ID" value="CAI3979533.1"/>
    <property type="molecule type" value="Genomic_DNA"/>
</dbReference>
<keyword evidence="1" id="KW-0472">Membrane</keyword>
<protein>
    <submittedName>
        <fullName evidence="2">Uncharacterized protein</fullName>
    </submittedName>
</protein>
<reference evidence="2" key="1">
    <citation type="submission" date="2022-10" db="EMBL/GenBank/DDBJ databases">
        <authorList>
            <person name="Chen Y."/>
            <person name="Dougan E. K."/>
            <person name="Chan C."/>
            <person name="Rhodes N."/>
            <person name="Thang M."/>
        </authorList>
    </citation>
    <scope>NUCLEOTIDE SEQUENCE</scope>
</reference>
<organism evidence="2">
    <name type="scientific">Cladocopium goreaui</name>
    <dbReference type="NCBI Taxonomy" id="2562237"/>
    <lineage>
        <taxon>Eukaryota</taxon>
        <taxon>Sar</taxon>
        <taxon>Alveolata</taxon>
        <taxon>Dinophyceae</taxon>
        <taxon>Suessiales</taxon>
        <taxon>Symbiodiniaceae</taxon>
        <taxon>Cladocopium</taxon>
    </lineage>
</organism>
<keyword evidence="1" id="KW-1133">Transmembrane helix</keyword>
<keyword evidence="4" id="KW-1185">Reference proteome</keyword>
<evidence type="ECO:0000313" key="3">
    <source>
        <dbReference type="EMBL" id="CAL1132908.1"/>
    </source>
</evidence>